<reference evidence="1" key="1">
    <citation type="submission" date="2023-04" db="EMBL/GenBank/DDBJ databases">
        <title>Draft Genome sequencing of Naganishia species isolated from polar environments using Oxford Nanopore Technology.</title>
        <authorList>
            <person name="Leo P."/>
            <person name="Venkateswaran K."/>
        </authorList>
    </citation>
    <scope>NUCLEOTIDE SEQUENCE</scope>
    <source>
        <strain evidence="1">MNA-CCFEE 5262</strain>
    </source>
</reference>
<evidence type="ECO:0000313" key="1">
    <source>
        <dbReference type="EMBL" id="KAJ9117322.1"/>
    </source>
</evidence>
<accession>A0ACC2X0D9</accession>
<proteinExistence type="predicted"/>
<name>A0ACC2X0D9_9TREE</name>
<evidence type="ECO:0000313" key="2">
    <source>
        <dbReference type="Proteomes" id="UP001230649"/>
    </source>
</evidence>
<dbReference type="EMBL" id="JASBWS010000002">
    <property type="protein sequence ID" value="KAJ9117322.1"/>
    <property type="molecule type" value="Genomic_DNA"/>
</dbReference>
<comment type="caution">
    <text evidence="1">The sequence shown here is derived from an EMBL/GenBank/DDBJ whole genome shotgun (WGS) entry which is preliminary data.</text>
</comment>
<sequence>MSLYVSPGDTVAERDAHTPRPTDEQNNYSFEPQHLQEESASSSPAAGTTAPERDDRKSFSSLSTRSAGSLSTSYSSADEHSEVGELPNHAGLSNEVRIQMERASSGNGEVGHAAEKGDQEDRAVDKLEHQLAGLGVEHGESTETDGGEQDGDDAYLDDPLVEYTIQLHDYTKRMYIEARRMHEKLQLERSRGGKGGRSGIEAMGRKTAASRY</sequence>
<protein>
    <submittedName>
        <fullName evidence="1">Uncharacterized protein</fullName>
    </submittedName>
</protein>
<dbReference type="Proteomes" id="UP001230649">
    <property type="component" value="Unassembled WGS sequence"/>
</dbReference>
<gene>
    <name evidence="1" type="ORF">QFC20_000470</name>
</gene>
<keyword evidence="2" id="KW-1185">Reference proteome</keyword>
<organism evidence="1 2">
    <name type="scientific">Naganishia adeliensis</name>
    <dbReference type="NCBI Taxonomy" id="92952"/>
    <lineage>
        <taxon>Eukaryota</taxon>
        <taxon>Fungi</taxon>
        <taxon>Dikarya</taxon>
        <taxon>Basidiomycota</taxon>
        <taxon>Agaricomycotina</taxon>
        <taxon>Tremellomycetes</taxon>
        <taxon>Filobasidiales</taxon>
        <taxon>Filobasidiaceae</taxon>
        <taxon>Naganishia</taxon>
    </lineage>
</organism>